<dbReference type="CDD" id="cd16098">
    <property type="entry name" value="FliS"/>
    <property type="match status" value="1"/>
</dbReference>
<dbReference type="PANTHER" id="PTHR34773">
    <property type="entry name" value="FLAGELLAR SECRETION CHAPERONE FLIS"/>
    <property type="match status" value="1"/>
</dbReference>
<dbReference type="PIRSF" id="PIRSF039090">
    <property type="entry name" value="Flis"/>
    <property type="match status" value="1"/>
</dbReference>
<dbReference type="Gene3D" id="1.20.120.340">
    <property type="entry name" value="Flagellar protein FliS"/>
    <property type="match status" value="1"/>
</dbReference>
<reference evidence="7 8" key="1">
    <citation type="journal article" date="2013" name="Genome Announc.">
        <title>Draft Genome of the Marine Gammaproteobacterium Halomonas titanicae.</title>
        <authorList>
            <person name="Sanchez-Porro C."/>
            <person name="de la Haba R.R."/>
            <person name="Cruz-Hernandez N."/>
            <person name="Gonzalez J.M."/>
            <person name="Reyes-Guirao C."/>
            <person name="Navarro-Sampedro L."/>
            <person name="Carballo M."/>
            <person name="Ventosa A."/>
        </authorList>
    </citation>
    <scope>NUCLEOTIDE SEQUENCE [LARGE SCALE GENOMIC DNA]</scope>
    <source>
        <strain evidence="7 8">BH1</strain>
    </source>
</reference>
<gene>
    <name evidence="7" type="ORF">HALTITAN_2977</name>
</gene>
<keyword evidence="7" id="KW-0969">Cilium</keyword>
<evidence type="ECO:0000256" key="3">
    <source>
        <dbReference type="ARBA" id="ARBA00022490"/>
    </source>
</evidence>
<keyword evidence="7" id="KW-0966">Cell projection</keyword>
<dbReference type="SUPFAM" id="SSF101116">
    <property type="entry name" value="Flagellar export chaperone FliS"/>
    <property type="match status" value="1"/>
</dbReference>
<comment type="similarity">
    <text evidence="2 6">Belongs to the FliS family.</text>
</comment>
<dbReference type="PANTHER" id="PTHR34773:SF1">
    <property type="entry name" value="FLAGELLAR SECRETION CHAPERONE FLIS"/>
    <property type="match status" value="1"/>
</dbReference>
<dbReference type="InterPro" id="IPR036584">
    <property type="entry name" value="FliS_sf"/>
</dbReference>
<dbReference type="GO" id="GO:0071973">
    <property type="term" value="P:bacterial-type flagellum-dependent cell motility"/>
    <property type="evidence" value="ECO:0007669"/>
    <property type="project" value="TreeGrafter"/>
</dbReference>
<proteinExistence type="inferred from homology"/>
<sequence>MSIKPRIGVPLMTYSRGGAAYGRGANAYARVGVESGVMSADPHQLIVMLFDGAQAAIRAARIHIQSGNTAEKGKSISKALDIVNNGLVAALDQEQGGEIAERLASLYDYISRLLLAANLRNDEESLNQAERLLEDIASAWRDIGQQQSA</sequence>
<dbReference type="Proteomes" id="UP000011651">
    <property type="component" value="Unassembled WGS sequence"/>
</dbReference>
<comment type="caution">
    <text evidence="7">The sequence shown here is derived from an EMBL/GenBank/DDBJ whole genome shotgun (WGS) entry which is preliminary data.</text>
</comment>
<dbReference type="EMBL" id="AOPO01000020">
    <property type="protein sequence ID" value="ELY20341.1"/>
    <property type="molecule type" value="Genomic_DNA"/>
</dbReference>
<dbReference type="Pfam" id="PF02561">
    <property type="entry name" value="FliS"/>
    <property type="match status" value="1"/>
</dbReference>
<dbReference type="GO" id="GO:0044780">
    <property type="term" value="P:bacterial-type flagellum assembly"/>
    <property type="evidence" value="ECO:0007669"/>
    <property type="project" value="InterPro"/>
</dbReference>
<dbReference type="PATRIC" id="fig|1204738.3.peg.4476"/>
<evidence type="ECO:0000313" key="8">
    <source>
        <dbReference type="Proteomes" id="UP000011651"/>
    </source>
</evidence>
<keyword evidence="4 6" id="KW-1005">Bacterial flagellum biogenesis</keyword>
<dbReference type="AlphaFoldDB" id="L9U6U3"/>
<name>L9U6U3_9GAMM</name>
<evidence type="ECO:0000256" key="1">
    <source>
        <dbReference type="ARBA" id="ARBA00004514"/>
    </source>
</evidence>
<evidence type="ECO:0000256" key="2">
    <source>
        <dbReference type="ARBA" id="ARBA00008787"/>
    </source>
</evidence>
<accession>L9U6U3</accession>
<evidence type="ECO:0000256" key="6">
    <source>
        <dbReference type="PIRNR" id="PIRNR039090"/>
    </source>
</evidence>
<organism evidence="7 8">
    <name type="scientific">Vreelandella titanicae BH1</name>
    <dbReference type="NCBI Taxonomy" id="1204738"/>
    <lineage>
        <taxon>Bacteria</taxon>
        <taxon>Pseudomonadati</taxon>
        <taxon>Pseudomonadota</taxon>
        <taxon>Gammaproteobacteria</taxon>
        <taxon>Oceanospirillales</taxon>
        <taxon>Halomonadaceae</taxon>
        <taxon>Vreelandella</taxon>
    </lineage>
</organism>
<evidence type="ECO:0000256" key="5">
    <source>
        <dbReference type="ARBA" id="ARBA00023186"/>
    </source>
</evidence>
<dbReference type="NCBIfam" id="TIGR00208">
    <property type="entry name" value="fliS"/>
    <property type="match status" value="1"/>
</dbReference>
<keyword evidence="3 6" id="KW-0963">Cytoplasm</keyword>
<dbReference type="GO" id="GO:0005829">
    <property type="term" value="C:cytosol"/>
    <property type="evidence" value="ECO:0007669"/>
    <property type="project" value="UniProtKB-SubCell"/>
</dbReference>
<evidence type="ECO:0000256" key="4">
    <source>
        <dbReference type="ARBA" id="ARBA00022795"/>
    </source>
</evidence>
<keyword evidence="5" id="KW-0143">Chaperone</keyword>
<evidence type="ECO:0000313" key="7">
    <source>
        <dbReference type="EMBL" id="ELY20341.1"/>
    </source>
</evidence>
<keyword evidence="7" id="KW-0282">Flagellum</keyword>
<protein>
    <recommendedName>
        <fullName evidence="6">Flagellar secretion chaperone FliS</fullName>
    </recommendedName>
</protein>
<dbReference type="InterPro" id="IPR003713">
    <property type="entry name" value="FliS"/>
</dbReference>
<comment type="subcellular location">
    <subcellularLocation>
        <location evidence="1 6">Cytoplasm</location>
        <location evidence="1 6">Cytosol</location>
    </subcellularLocation>
</comment>